<protein>
    <submittedName>
        <fullName evidence="8">SDR family NAD(P)-dependent oxidoreductase</fullName>
    </submittedName>
</protein>
<keyword evidence="2" id="KW-0597">Phosphoprotein</keyword>
<dbReference type="InterPro" id="IPR036291">
    <property type="entry name" value="NAD(P)-bd_dom_sf"/>
</dbReference>
<dbReference type="PROSITE" id="PS50075">
    <property type="entry name" value="CARRIER"/>
    <property type="match status" value="4"/>
</dbReference>
<dbReference type="Pfam" id="PF00698">
    <property type="entry name" value="Acyl_transf_1"/>
    <property type="match status" value="4"/>
</dbReference>
<dbReference type="SUPFAM" id="SSF55048">
    <property type="entry name" value="Probable ACP-binding domain of malonyl-CoA ACP transacylase"/>
    <property type="match status" value="3"/>
</dbReference>
<dbReference type="SMART" id="SM00826">
    <property type="entry name" value="PKS_DH"/>
    <property type="match status" value="2"/>
</dbReference>
<dbReference type="SUPFAM" id="SSF52151">
    <property type="entry name" value="FabD/lysophospholipase-like"/>
    <property type="match status" value="4"/>
</dbReference>
<dbReference type="Pfam" id="PF02801">
    <property type="entry name" value="Ketoacyl-synt_C"/>
    <property type="match status" value="3"/>
</dbReference>
<evidence type="ECO:0000313" key="8">
    <source>
        <dbReference type="EMBL" id="WXB06891.1"/>
    </source>
</evidence>
<feature type="domain" description="Carrier" evidence="5">
    <location>
        <begin position="5369"/>
        <end position="5444"/>
    </location>
</feature>
<dbReference type="Gene3D" id="3.40.47.10">
    <property type="match status" value="3"/>
</dbReference>
<dbReference type="InterPro" id="IPR016036">
    <property type="entry name" value="Malonyl_transacylase_ACP-bd"/>
</dbReference>
<dbReference type="InterPro" id="IPR018201">
    <property type="entry name" value="Ketoacyl_synth_AS"/>
</dbReference>
<dbReference type="Gene3D" id="3.30.70.3290">
    <property type="match status" value="3"/>
</dbReference>
<keyword evidence="3" id="KW-0808">Transferase</keyword>
<feature type="region of interest" description="N-terminal hotdog fold" evidence="4">
    <location>
        <begin position="2854"/>
        <end position="2979"/>
    </location>
</feature>
<proteinExistence type="predicted"/>
<dbReference type="InterPro" id="IPR001227">
    <property type="entry name" value="Ac_transferase_dom_sf"/>
</dbReference>
<evidence type="ECO:0000313" key="9">
    <source>
        <dbReference type="Proteomes" id="UP001374803"/>
    </source>
</evidence>
<dbReference type="InterPro" id="IPR049900">
    <property type="entry name" value="PKS_mFAS_DH"/>
</dbReference>
<dbReference type="CDD" id="cd08956">
    <property type="entry name" value="KR_3_FAS_SDR_x"/>
    <property type="match status" value="2"/>
</dbReference>
<dbReference type="SMART" id="SM01294">
    <property type="entry name" value="PKS_PP_betabranch"/>
    <property type="match status" value="3"/>
</dbReference>
<keyword evidence="9" id="KW-1185">Reference proteome</keyword>
<dbReference type="SUPFAM" id="SSF51735">
    <property type="entry name" value="NAD(P)-binding Rossmann-fold domains"/>
    <property type="match status" value="6"/>
</dbReference>
<dbReference type="EMBL" id="CP089983">
    <property type="protein sequence ID" value="WXB06891.1"/>
    <property type="molecule type" value="Genomic_DNA"/>
</dbReference>
<dbReference type="Pfam" id="PF21089">
    <property type="entry name" value="PKS_DH_N"/>
    <property type="match status" value="2"/>
</dbReference>
<feature type="active site" description="Proton acceptor; for dehydratase activity" evidence="4">
    <location>
        <position position="2886"/>
    </location>
</feature>
<dbReference type="InterPro" id="IPR057326">
    <property type="entry name" value="KR_dom"/>
</dbReference>
<dbReference type="InterPro" id="IPR006162">
    <property type="entry name" value="Ppantetheine_attach_site"/>
</dbReference>
<dbReference type="Pfam" id="PF08659">
    <property type="entry name" value="KR"/>
    <property type="match status" value="3"/>
</dbReference>
<sequence length="5524" mass="587891">MSHDNASASSSHRLIDIDKFVRAELAKLLAVPAESIRADQPLRDLGLDSARTLSLVESLSRWLGRPVPSWVVWQHATIRALSRYLSEGSGGAVLTEDAPERALRAFSENREPVAIVGMGCRLPGGADTPERLWEVLCAGVDAIREVPQDRWNIREWLDADARTPGKMSTRWGGFLDDVARFDAEYFRISPAEANQMDPQQRLSLEVCCAALEDAGIPLPSLSGSRTGVFFGAMWQEYHLLAGSDPAAIKTHSAVGWDNSIIPARVAYTLGLQGPTMSIATACSSSLVALHLAVQSLRRGESDMAIAGGVSLMLHPHTTVAMTKFGAMNPDGQCRAFDAGANGYVRGEGCGAVVLKRLSDALVAGDRIYAVVRGSAVNNDGASNGLTAPNPRAQIDVVRDAWRDANVEPKEVGYVEAHGTGTLLGDPIEAEALGAVFAGGREQALRIGSAKSNFGHLEPAAGVLGVMKTALALYHGELPPSLHFERPNPHIDFEANKLSVVTERQPWPGRRLAGISSFGFGGTNAHAALEGPPHTPRPVREVRPSQATSGTPKLAFFFSGHGGQWLGMARDLLAGEPAFRAALAECDEAVRAVTGWSVLEELAAGESSARLHRTDVIQPVLFGLQVALARTLRAWGIVPDVVFGQSIGEVAAAVVSGALSVQQGARIIAEWSSLVAERASGRGTILVCEVAPEVARQVAGEHRGVSLAGDLSPRHVAFSGALDAMAALQQALEADGIRVQRVHIDYACHGAEMQALAPELIQRLAGIEGRPGHVPMWSTVTQGRIDGTALDGAYWARNMCEPMFLRETALGLAAEGDLRIVEVGPHPVALRSLEATLSAGVYATCRRGDPARAGLEALAGDLARDGFAIDWDAVTGKRRNAMLEAPICLTVSGKTPSARAENAARVVELLEADPDRSWTDVAFSLATTRSHFEARGSVVARNLEEAIQGLRALAEDRSRLGTESGSARSGKLAILFTGQGSQRAAMGKALYTAFPVFAAAIDDVCAALDAHLDRPLRTVMFAPGDREEAQLLHETRYTQPALFALEVALYRQWQAWGVEPSVLAGHSIGELSAAHVAGVLDLHDAARLVCARGRLMQACRADGAMVSLEASEAEALEVLKLVSGSVSIAGLNGPTHTVLSGDEAAVLEAAEHFTQRGRRWKRLRVSHAFHSAHMDGMVAEFAKVADACTFRAPALPIVSTASGAWMGPELEAGEGMRSAQYWVAQAREAVRFVDAMATLHGQGISHYLECGPSGVLSAMGAACNLPEETGSTFVPSLRDAKSGEPDDAHALVSALGALHVAGHRVDWTRVFAGLDTARVALPTYAFQRRRYWIDVPAASRAGAGSKAERALWAAVQNGEAERVADMLNVSDGARADIAPLLPYLATWHAKLDEAAEASDCLYETAWVPGEGESLGHASASGHWAVVVPAAAADVADALIAVLETAGATVHAMAASGDRVELAARFAAQKDAWRAIVTLTALDEAPDAAQPSVSRGLVQTLAVAQSLQNAGVRAPLWTVTQGAIATNDARHAPMPRWQQATAWGLGFAIAHEHSERRCGLVDLPAVVDASIAKQLLSTLIDDAGEEHVALRPAGRYVRRLRRANEAAELRTWTPRGTVLVTGGSGALAAHVARWLAERGAEHVVLASRRGAKASGAAELEAELSAKGARVTFAACDVADRGQLEAVLVGLEQDAAPLRAVFHVAGALDDKFLMHQDAASVAATAAPKIGAAWHLHELTQKYELDAFVLFASIVGVLGNVGQANYAAANAGLDALASFRQRMGLPAVSVAFGPWADGGMAHGQAETQLRELGLTPMPPTGALMGLEACVQSGRSLLVAKVDWSKAAPVFSGRRWRLLLRGIHEAREALASSEVEARRANPLLEQVIGLPEAERKDFLQLLLATEAAAVLDIENPRSLDANKGFNDLGFDSMMAVEFSRRVQQRTGITTPRTLVFDRPNLMTTAQWLFEQLVPAGTEVGRTDAGVRADEPLAIVGIGMRMPGGSNDLDSYWEVLAQGKDTVSVIPKDRFDLDAFYDADPDAEGKIYVQKAALVDDVAGFDAAFFGISPREAEPMDPQHRLLLEAAWASLEHAGIRPRELRDSSTGVFVGAGPSDYGKYRPSPNHDTYMLTGNLPSFTAGRLAYHLGLQGPALSVDTACSSSLVALHLACEALRNGECDLALAGGVQVLADPAAFVALCRAHALAPDGRSKTFSQAANGYGRGEGAGVLVLARLSEATRRGLPVLGVVRGTAVNHDGASSGITAPNGSSQQKVLRAALASAGLGPADLEYIECHGTGTELGDPIEVQALAAVYGKQRDAGAPLGLGTAKSTIGHLESAAGIAGICKVLASFRHEALPPTLNSTPRNPHIAWDELAVRVIDELTPWPRRVEGAPRRAGVSSFGLSGTNAHVILEEAPAHQGSLPPRGRAGVGVLTVSGRDEAALKAQVAKWAGWLRAHPEQRLEDVAYTSWAHRTQFDVRAAVVARSVEEAAAALEEGRVLRGSSGGETKLAVLFTGQGSQRVGMGKGLYAAFPEFRRAYDEVISHFERPLDEAQLDRTETTQPALFALEVALYRQWQAWGLEPSVLVGHSIGELSAAHVAGVLSLADAAKLVCARGRLMQACEAGGAMASVEATEAEVLAVLEGRASIAGLNGPRQTVVSGDESAVVAVMDHFAAQGRRVRRLRVSHAFHSAHMDGMLEEFAKVAESCTYHAPKVTLVSTLTGAVEAMGSASYWVQQAREAVRFVDAIATLHQQKITHYLECGPSGVLTAMATACLGDESRAALVPSLRGEQDEERDLLSALGALHVGGVTLDVHQVYAGRDARYVEVPTYAFQRERYWQDVPRARNDVGSMGLTSREHPWLGAVTTLADGQGYLLTGRISTREHAWLNDHAVFGTVLVPGTGLLELAHAAAEAVGAAVVAELTLSEPLVLRDGVAVRLQVLVGAADARGHRAIAIHSQDDGTSEPASWRQHATGELRDERGPAELAPWDLADTHAVDLRDFYALQRTRGLEYGATFRGLTELRRRGSVAYARVVLPQPATSSAPDYALHPALLDAALHAVPAMLDTADGVWLPFSWVDLELYATGATELRVRVELESADDGVRVNVTAYDPAGSPVLRAARLELRRARAEQLQTSARADHLYRIEFQPLAAIHEAPAEDDALVLGGNGELSTALRVPAVDDVDTLLSWLDAGQTAPRRCIVDATKFAGGDAATGLSPERATIFALSMLQRILAEPRLESTELVWVTREAVNVPGTRQAIDLEHAPLWGLVRTARTEHPERTLRLLDVGAGRIDRPAMDRALSLADEPELALREGRILAARLVRAASDASQPHETWPGFAPEGTVLITGGTGELGQALALHLVKTHGVRHLVLTSRRGEESPGASALVDALEAHGAESVRVRACDVARREQVADVLSSVDPAHPWTGILHLAGVLDDATVQGQSAERFERVMGPKVHGALHLHELTASMDLRAFVVFSSAAGTLGSAGQSNYAAANTFLDGLAAHRRSCGLPATSLAWGLWSQAGVGMTSHLGKAELARLRRQGILSLSVDEGLHLFDEALARGGADLVPLKLDLAGAERSDAPVPALWRALVRPRLRRASESAAGTSGLRERLLALPEAERTKHLLQLVQREIATVLGLTDPGAVQPQHVLRDMGLDSLMAVELRRRLVTETGTSLPATLAFDHPTPAAIAQLLLERAALKEKALVVRETRSRTSHHADEAIAIVSMACRLPGGVEDPEAYWDLLRDGRDAIEEFPRWQELDVYDADPEAPGKTYGREGGFMPRIDEFDAGFFGISAREATSMCPQQRLILETSWEALERAGLLPESLRESRTGVYVGWMGSDYGSNQRTEMDRFDGYQGTGSAASVVSGRVSYALGLQGPAVTVDTACSSSLVALHLACVSLRQGECELALAGGVSLMCTPSLFVEFSRLKGLAGDGRCKSFSDDADGTGWAEGCGIVVLKRLSDAQRDGNRVLAVIRGSAVNQDGRSQGLTAPNGPSQQRVIRDALAASSLVAADIDAVEAHGTGTTLGDPIEAGALAEVFGSGRDVARPLYLGSSKSNLGHAQSAAGIAGVMKMVLALENELLPKTLHAEVPSRHIAWEGSGLSLLREARDWKRGSRVRRAGVSSFGISGTNAHVILEEPPAVNVPLPVPVPVPVCVITVSGRDEAALKAQITKWAGWLRAHPEQRLEDVAYTSWAHRTQFDMRAAVVARSVEEAAAALEEGRALRGSSGGETKLAVLFTGQGSQRVGMGKALYAAFPEFRRAYDEVISHFERPLDEARLDRTETTQPALFALEVALYRQWQAWGLEPSVLVGHSIGELSAAHVAGVLSLADAAKLVCARGRLMQACEAGGAMASVEATESEVLAVLEGRVSIAGLNGPRQTVVSGDESAVAAVMEHFAAQGRRVRRLRVSHAFHSAHMDSMLEDFAKVAESCTYHAPKVTLVSTLTGTVEDMGNAAYWVKQVREAVRFVDAIATLHQQKITHYLECGPSGVLTAMATACLGDESRATLVPSLRGEQDEERDLVSALGSLHLSGLAIDAQKVYAGRDARLVEAPTYAFQRERYWQELPRGRNDLRATGLTSREHPWLGAVTTLAEGQGHLLTGRISSREHAWLNDHAVFGTVLVPGTGLLELAHAAAEAVGAAVVAELTLSEPLVLREDAAVRLQVHVGVADEAGRRTLTIHSQDESSDNAPWIRHADGELADASTDTAPVETWNLADAQAIDLASFYEQLHTRGLEYGPAFRGLAELHRRGNVAYGRVALPSSVKDGVAQYHLHPALLDAALHTLVALTADDDARVLLPFSWTGVELFATAATALRVRMELSPGVEGERARATLFVSDETGEPVLRAGSLELKTLDRANAAQMNPSHAEREHVYRVAFQPAQDAPHTPTALERTLVLGGEGAVSGPLGLAAVPDLRALMARLDAGEPAPRSLIVDATGTARSSAPQMRTSTAHLAEQEAVLALTILQRVLADARLESTELTWVTRHAIGVHESDARIDLEHAAVWGLLRSARIEHPERSLRLVDIDGERLDRDLLVRALATPGEPELALREGHILAARLVRVASSEAELPASKSAPSFSLDPAGTVLITGGTGELGQALARHLVLAHGARHLVLTSRRGAEAAGSLELVETLTKAGAETVRLVACDVAQRDQVANLLASAPAEHPWTAVMHLAGVLDDATLQSQSAERFERVMGPKVHGAMHLHELTEEMPLQAFVLFSSTSGTLGAAGQSNYAAANAFLDALAAHRRTNDLPGASLAWGLWAQAGIGMTSHLGKQELARLRRQGILPIAVDEGMQLFDAALALDAAHVVPLKLDIASAERSGFVGSQPLLRGLARPSRARLRRAGESKQGGAGLRERLLPLDDGARLLFVTELVQREAAAILGTPRSSAVESDHVLRDLGLDSLMAVELRRRLVTETGVSLPATLAFDYPTPGAIAEVVLGRLEFAPAAQATVPDDPDAVLGWVLQRVTATQLHQSGLLERLVELVNRQATNGASQSEPAPVLHERSVDDLNAELNALLGLSA</sequence>
<dbReference type="SUPFAM" id="SSF47336">
    <property type="entry name" value="ACP-like"/>
    <property type="match status" value="4"/>
</dbReference>
<dbReference type="InterPro" id="IPR032821">
    <property type="entry name" value="PKS_assoc"/>
</dbReference>
<dbReference type="Pfam" id="PF00550">
    <property type="entry name" value="PP-binding"/>
    <property type="match status" value="4"/>
</dbReference>
<evidence type="ECO:0000256" key="4">
    <source>
        <dbReference type="PROSITE-ProRule" id="PRU01363"/>
    </source>
</evidence>
<evidence type="ECO:0000256" key="1">
    <source>
        <dbReference type="ARBA" id="ARBA00022450"/>
    </source>
</evidence>
<dbReference type="InterPro" id="IPR016035">
    <property type="entry name" value="Acyl_Trfase/lysoPLipase"/>
</dbReference>
<feature type="region of interest" description="C-terminal hotdog fold" evidence="4">
    <location>
        <begin position="2989"/>
        <end position="3129"/>
    </location>
</feature>
<accession>A0ABZ2L7I3</accession>
<dbReference type="InterPro" id="IPR014031">
    <property type="entry name" value="Ketoacyl_synth_C"/>
</dbReference>
<dbReference type="PROSITE" id="PS52019">
    <property type="entry name" value="PKS_MFAS_DH"/>
    <property type="match status" value="2"/>
</dbReference>
<dbReference type="InterPro" id="IPR016039">
    <property type="entry name" value="Thiolase-like"/>
</dbReference>
<dbReference type="Proteomes" id="UP001374803">
    <property type="component" value="Chromosome"/>
</dbReference>
<dbReference type="PANTHER" id="PTHR43775:SF51">
    <property type="entry name" value="INACTIVE PHENOLPHTHIOCEROL SYNTHESIS POLYKETIDE SYNTHASE TYPE I PKS1-RELATED"/>
    <property type="match status" value="1"/>
</dbReference>
<name>A0ABZ2L7I3_9BACT</name>
<dbReference type="SMART" id="SM00822">
    <property type="entry name" value="PKS_KR"/>
    <property type="match status" value="3"/>
</dbReference>
<dbReference type="PANTHER" id="PTHR43775">
    <property type="entry name" value="FATTY ACID SYNTHASE"/>
    <property type="match status" value="1"/>
</dbReference>
<dbReference type="InterPro" id="IPR020841">
    <property type="entry name" value="PKS_Beta-ketoAc_synthase_dom"/>
</dbReference>
<evidence type="ECO:0000259" key="5">
    <source>
        <dbReference type="PROSITE" id="PS50075"/>
    </source>
</evidence>
<dbReference type="InterPro" id="IPR014043">
    <property type="entry name" value="Acyl_transferase_dom"/>
</dbReference>
<dbReference type="CDD" id="cd00833">
    <property type="entry name" value="PKS"/>
    <property type="match status" value="3"/>
</dbReference>
<feature type="domain" description="Ketosynthase family 3 (KS3)" evidence="6">
    <location>
        <begin position="1984"/>
        <end position="2409"/>
    </location>
</feature>
<dbReference type="SMART" id="SM00823">
    <property type="entry name" value="PKS_PP"/>
    <property type="match status" value="4"/>
</dbReference>
<feature type="active site" description="Proton acceptor; for dehydratase activity" evidence="4">
    <location>
        <position position="4615"/>
    </location>
</feature>
<dbReference type="InterPro" id="IPR020806">
    <property type="entry name" value="PKS_PP-bd"/>
</dbReference>
<gene>
    <name evidence="8" type="ORF">LVJ94_06535</name>
</gene>
<feature type="domain" description="PKS/mFAS DH" evidence="7">
    <location>
        <begin position="2854"/>
        <end position="3129"/>
    </location>
</feature>
<feature type="active site" description="Proton donor; for dehydratase activity" evidence="4">
    <location>
        <position position="4779"/>
    </location>
</feature>
<feature type="domain" description="Ketosynthase family 3 (KS3)" evidence="6">
    <location>
        <begin position="110"/>
        <end position="530"/>
    </location>
</feature>
<dbReference type="InterPro" id="IPR055123">
    <property type="entry name" value="SpnB-like_Rossmann"/>
</dbReference>
<keyword evidence="1" id="KW-0596">Phosphopantetheine</keyword>
<feature type="domain" description="Carrier" evidence="5">
    <location>
        <begin position="1892"/>
        <end position="1967"/>
    </location>
</feature>
<dbReference type="RefSeq" id="WP_394836549.1">
    <property type="nucleotide sequence ID" value="NZ_CP089929.1"/>
</dbReference>
<dbReference type="InterPro" id="IPR020807">
    <property type="entry name" value="PKS_DH"/>
</dbReference>
<feature type="region of interest" description="C-terminal hotdog fold" evidence="4">
    <location>
        <begin position="4718"/>
        <end position="4861"/>
    </location>
</feature>
<feature type="domain" description="Ketosynthase family 3 (KS3)" evidence="6">
    <location>
        <begin position="3715"/>
        <end position="4138"/>
    </location>
</feature>
<organism evidence="8 9">
    <name type="scientific">Pendulispora rubella</name>
    <dbReference type="NCBI Taxonomy" id="2741070"/>
    <lineage>
        <taxon>Bacteria</taxon>
        <taxon>Pseudomonadati</taxon>
        <taxon>Myxococcota</taxon>
        <taxon>Myxococcia</taxon>
        <taxon>Myxococcales</taxon>
        <taxon>Sorangiineae</taxon>
        <taxon>Pendulisporaceae</taxon>
        <taxon>Pendulispora</taxon>
    </lineage>
</organism>
<dbReference type="InterPro" id="IPR036736">
    <property type="entry name" value="ACP-like_sf"/>
</dbReference>
<dbReference type="Gene3D" id="3.40.366.10">
    <property type="entry name" value="Malonyl-Coenzyme A Acyl Carrier Protein, domain 2"/>
    <property type="match status" value="4"/>
</dbReference>
<dbReference type="InterPro" id="IPR049551">
    <property type="entry name" value="PKS_DH_C"/>
</dbReference>
<dbReference type="SMART" id="SM00825">
    <property type="entry name" value="PKS_KS"/>
    <property type="match status" value="3"/>
</dbReference>
<dbReference type="Pfam" id="PF00109">
    <property type="entry name" value="ketoacyl-synt"/>
    <property type="match status" value="3"/>
</dbReference>
<evidence type="ECO:0000259" key="6">
    <source>
        <dbReference type="PROSITE" id="PS52004"/>
    </source>
</evidence>
<dbReference type="InterPro" id="IPR050091">
    <property type="entry name" value="PKS_NRPS_Biosynth_Enz"/>
</dbReference>
<dbReference type="SMART" id="SM00827">
    <property type="entry name" value="PKS_AT"/>
    <property type="match status" value="4"/>
</dbReference>
<feature type="region of interest" description="N-terminal hotdog fold" evidence="4">
    <location>
        <begin position="4583"/>
        <end position="4707"/>
    </location>
</feature>
<evidence type="ECO:0000256" key="2">
    <source>
        <dbReference type="ARBA" id="ARBA00022553"/>
    </source>
</evidence>
<dbReference type="Pfam" id="PF14765">
    <property type="entry name" value="PS-DH"/>
    <property type="match status" value="2"/>
</dbReference>
<dbReference type="Gene3D" id="3.10.129.110">
    <property type="entry name" value="Polyketide synthase dehydratase"/>
    <property type="match status" value="2"/>
</dbReference>
<dbReference type="CDD" id="cd08952">
    <property type="entry name" value="KR_1_SDR_x"/>
    <property type="match status" value="1"/>
</dbReference>
<feature type="domain" description="Carrier" evidence="5">
    <location>
        <begin position="3619"/>
        <end position="3694"/>
    </location>
</feature>
<dbReference type="InterPro" id="IPR013968">
    <property type="entry name" value="PKS_KR"/>
</dbReference>
<feature type="domain" description="Carrier" evidence="5">
    <location>
        <begin position="12"/>
        <end position="89"/>
    </location>
</feature>
<dbReference type="PROSITE" id="PS52004">
    <property type="entry name" value="KS3_2"/>
    <property type="match status" value="3"/>
</dbReference>
<evidence type="ECO:0000256" key="3">
    <source>
        <dbReference type="ARBA" id="ARBA00022679"/>
    </source>
</evidence>
<dbReference type="PROSITE" id="PS00012">
    <property type="entry name" value="PHOSPHOPANTETHEINE"/>
    <property type="match status" value="2"/>
</dbReference>
<evidence type="ECO:0000259" key="7">
    <source>
        <dbReference type="PROSITE" id="PS52019"/>
    </source>
</evidence>
<dbReference type="PROSITE" id="PS00606">
    <property type="entry name" value="KS3_1"/>
    <property type="match status" value="3"/>
</dbReference>
<dbReference type="InterPro" id="IPR042104">
    <property type="entry name" value="PKS_dehydratase_sf"/>
</dbReference>
<feature type="active site" description="Proton donor; for dehydratase activity" evidence="4">
    <location>
        <position position="3050"/>
    </location>
</feature>
<dbReference type="Pfam" id="PF22621">
    <property type="entry name" value="CurL-like_PKS_C"/>
    <property type="match status" value="2"/>
</dbReference>
<dbReference type="InterPro" id="IPR009081">
    <property type="entry name" value="PP-bd_ACP"/>
</dbReference>
<dbReference type="Pfam" id="PF16197">
    <property type="entry name" value="KAsynt_C_assoc"/>
    <property type="match status" value="2"/>
</dbReference>
<feature type="domain" description="PKS/mFAS DH" evidence="7">
    <location>
        <begin position="4583"/>
        <end position="4861"/>
    </location>
</feature>
<dbReference type="InterPro" id="IPR014030">
    <property type="entry name" value="Ketoacyl_synth_N"/>
</dbReference>
<dbReference type="Pfam" id="PF22953">
    <property type="entry name" value="SpnB_Rossmann"/>
    <property type="match status" value="1"/>
</dbReference>
<dbReference type="Gene3D" id="1.10.1200.10">
    <property type="entry name" value="ACP-like"/>
    <property type="match status" value="4"/>
</dbReference>
<dbReference type="InterPro" id="IPR049552">
    <property type="entry name" value="PKS_DH_N"/>
</dbReference>
<dbReference type="Gene3D" id="3.40.50.720">
    <property type="entry name" value="NAD(P)-binding Rossmann-like Domain"/>
    <property type="match status" value="3"/>
</dbReference>
<reference evidence="8" key="1">
    <citation type="submission" date="2021-12" db="EMBL/GenBank/DDBJ databases">
        <title>Discovery of the Pendulisporaceae a myxobacterial family with distinct sporulation behavior and unique specialized metabolism.</title>
        <authorList>
            <person name="Garcia R."/>
            <person name="Popoff A."/>
            <person name="Bader C.D."/>
            <person name="Loehr J."/>
            <person name="Walesch S."/>
            <person name="Walt C."/>
            <person name="Boldt J."/>
            <person name="Bunk B."/>
            <person name="Haeckl F.J.F.P.J."/>
            <person name="Gunesch A.P."/>
            <person name="Birkelbach J."/>
            <person name="Nuebel U."/>
            <person name="Pietschmann T."/>
            <person name="Bach T."/>
            <person name="Mueller R."/>
        </authorList>
    </citation>
    <scope>NUCLEOTIDE SEQUENCE</scope>
    <source>
        <strain evidence="8">MSr11367</strain>
    </source>
</reference>
<dbReference type="SUPFAM" id="SSF53901">
    <property type="entry name" value="Thiolase-like"/>
    <property type="match status" value="3"/>
</dbReference>